<evidence type="ECO:0000313" key="11">
    <source>
        <dbReference type="EMBL" id="RXH73304.1"/>
    </source>
</evidence>
<evidence type="ECO:0000256" key="1">
    <source>
        <dbReference type="ARBA" id="ARBA00004006"/>
    </source>
</evidence>
<accession>A0A498HSQ0</accession>
<dbReference type="Gene3D" id="3.30.950.10">
    <property type="entry name" value="Methyltransferase, Cobalt-precorrin-4 Transmethylase, Domain 2"/>
    <property type="match status" value="1"/>
</dbReference>
<reference evidence="11 12" key="1">
    <citation type="submission" date="2018-10" db="EMBL/GenBank/DDBJ databases">
        <title>A high-quality apple genome assembly.</title>
        <authorList>
            <person name="Hu J."/>
        </authorList>
    </citation>
    <scope>NUCLEOTIDE SEQUENCE [LARGE SCALE GENOMIC DNA]</scope>
    <source>
        <strain evidence="12">cv. HFTH1</strain>
        <tissue evidence="11">Young leaf</tissue>
    </source>
</reference>
<comment type="catalytic activity">
    <reaction evidence="8">
        <text>2-[(3S)-amino-3-carboxypropyl]-L-histidyl-[translation elongation factor 2] + 4 S-adenosyl-L-methionine = diphthine methyl ester-[translation elongation factor 2] + 4 S-adenosyl-L-homocysteine + 3 H(+)</text>
        <dbReference type="Rhea" id="RHEA:42652"/>
        <dbReference type="Rhea" id="RHEA-COMP:9749"/>
        <dbReference type="Rhea" id="RHEA-COMP:10173"/>
        <dbReference type="ChEBI" id="CHEBI:15378"/>
        <dbReference type="ChEBI" id="CHEBI:57856"/>
        <dbReference type="ChEBI" id="CHEBI:59789"/>
        <dbReference type="ChEBI" id="CHEBI:73995"/>
        <dbReference type="ChEBI" id="CHEBI:79005"/>
        <dbReference type="EC" id="2.1.1.314"/>
    </reaction>
</comment>
<dbReference type="STRING" id="3750.A0A498HSQ0"/>
<keyword evidence="6" id="KW-0808">Transferase</keyword>
<dbReference type="Gene3D" id="3.40.1010.10">
    <property type="entry name" value="Cobalt-precorrin-4 Transmethylase, Domain 1"/>
    <property type="match status" value="1"/>
</dbReference>
<evidence type="ECO:0000256" key="3">
    <source>
        <dbReference type="ARBA" id="ARBA00006729"/>
    </source>
</evidence>
<proteinExistence type="inferred from homology"/>
<dbReference type="GO" id="GO:0017183">
    <property type="term" value="P:protein histidyl modification to diphthamide"/>
    <property type="evidence" value="ECO:0007669"/>
    <property type="project" value="UniProtKB-UniPathway"/>
</dbReference>
<evidence type="ECO:0000256" key="9">
    <source>
        <dbReference type="PIRSR" id="PIRSR036432-1"/>
    </source>
</evidence>
<dbReference type="NCBIfam" id="TIGR00522">
    <property type="entry name" value="dph5"/>
    <property type="match status" value="1"/>
</dbReference>
<feature type="domain" description="Tetrapyrrole methylase" evidence="10">
    <location>
        <begin position="1"/>
        <end position="226"/>
    </location>
</feature>
<dbReference type="EC" id="2.1.1.314" evidence="4"/>
<comment type="function">
    <text evidence="1">S-adenosyl-L-methionine-dependent methyltransferase that catalyzes four methylations of the modified target histidine residue in translation elongation factor 2 (EF-2), to form an intermediate called diphthine methyl ester. The four successive methylation reactions represent the second step of diphthamide biosynthesis.</text>
</comment>
<keyword evidence="7 9" id="KW-0949">S-adenosyl-L-methionine</keyword>
<evidence type="ECO:0000313" key="12">
    <source>
        <dbReference type="Proteomes" id="UP000290289"/>
    </source>
</evidence>
<feature type="binding site" evidence="9">
    <location>
        <position position="92"/>
    </location>
    <ligand>
        <name>S-adenosyl-L-methionine</name>
        <dbReference type="ChEBI" id="CHEBI:59789"/>
    </ligand>
</feature>
<evidence type="ECO:0000259" key="10">
    <source>
        <dbReference type="Pfam" id="PF00590"/>
    </source>
</evidence>
<dbReference type="GO" id="GO:0032259">
    <property type="term" value="P:methylation"/>
    <property type="evidence" value="ECO:0007669"/>
    <property type="project" value="UniProtKB-KW"/>
</dbReference>
<protein>
    <recommendedName>
        <fullName evidence="4">diphthine methyl ester synthase</fullName>
        <ecNumber evidence="4">2.1.1.314</ecNumber>
    </recommendedName>
</protein>
<dbReference type="PIRSF" id="PIRSF036432">
    <property type="entry name" value="Diphthine_synth"/>
    <property type="match status" value="1"/>
</dbReference>
<dbReference type="SUPFAM" id="SSF53790">
    <property type="entry name" value="Tetrapyrrole methylase"/>
    <property type="match status" value="1"/>
</dbReference>
<keyword evidence="12" id="KW-1185">Reference proteome</keyword>
<dbReference type="InterPro" id="IPR014776">
    <property type="entry name" value="4pyrrole_Mease_sub2"/>
</dbReference>
<dbReference type="GO" id="GO:0141133">
    <property type="term" value="F:diphthine methyl ester synthase activity"/>
    <property type="evidence" value="ECO:0007669"/>
    <property type="project" value="UniProtKB-EC"/>
</dbReference>
<dbReference type="EMBL" id="RDQH01000341">
    <property type="protein sequence ID" value="RXH73304.1"/>
    <property type="molecule type" value="Genomic_DNA"/>
</dbReference>
<dbReference type="InterPro" id="IPR014777">
    <property type="entry name" value="4pyrrole_Mease_sub1"/>
</dbReference>
<name>A0A498HSQ0_MALDO</name>
<gene>
    <name evidence="11" type="ORF">DVH24_012988</name>
</gene>
<keyword evidence="5" id="KW-0489">Methyltransferase</keyword>
<dbReference type="InterPro" id="IPR035996">
    <property type="entry name" value="4pyrrol_Methylase_sf"/>
</dbReference>
<evidence type="ECO:0000256" key="2">
    <source>
        <dbReference type="ARBA" id="ARBA00005156"/>
    </source>
</evidence>
<comment type="pathway">
    <text evidence="2">Protein modification; peptidyl-diphthamide biosynthesis.</text>
</comment>
<dbReference type="InterPro" id="IPR000878">
    <property type="entry name" value="4pyrrol_Mease"/>
</dbReference>
<dbReference type="UniPathway" id="UPA00559"/>
<organism evidence="11 12">
    <name type="scientific">Malus domestica</name>
    <name type="common">Apple</name>
    <name type="synonym">Pyrus malus</name>
    <dbReference type="NCBI Taxonomy" id="3750"/>
    <lineage>
        <taxon>Eukaryota</taxon>
        <taxon>Viridiplantae</taxon>
        <taxon>Streptophyta</taxon>
        <taxon>Embryophyta</taxon>
        <taxon>Tracheophyta</taxon>
        <taxon>Spermatophyta</taxon>
        <taxon>Magnoliopsida</taxon>
        <taxon>eudicotyledons</taxon>
        <taxon>Gunneridae</taxon>
        <taxon>Pentapetalae</taxon>
        <taxon>rosids</taxon>
        <taxon>fabids</taxon>
        <taxon>Rosales</taxon>
        <taxon>Rosaceae</taxon>
        <taxon>Amygdaloideae</taxon>
        <taxon>Maleae</taxon>
        <taxon>Malus</taxon>
    </lineage>
</organism>
<comment type="caution">
    <text evidence="11">The sequence shown here is derived from an EMBL/GenBank/DDBJ whole genome shotgun (WGS) entry which is preliminary data.</text>
</comment>
<dbReference type="InterPro" id="IPR004551">
    <property type="entry name" value="Dphthn_synthase"/>
</dbReference>
<evidence type="ECO:0000256" key="4">
    <source>
        <dbReference type="ARBA" id="ARBA00011927"/>
    </source>
</evidence>
<feature type="binding site" evidence="9">
    <location>
        <position position="89"/>
    </location>
    <ligand>
        <name>S-adenosyl-L-methionine</name>
        <dbReference type="ChEBI" id="CHEBI:59789"/>
    </ligand>
</feature>
<evidence type="ECO:0000256" key="7">
    <source>
        <dbReference type="ARBA" id="ARBA00022691"/>
    </source>
</evidence>
<feature type="binding site" evidence="9">
    <location>
        <position position="9"/>
    </location>
    <ligand>
        <name>S-adenosyl-L-methionine</name>
        <dbReference type="ChEBI" id="CHEBI:59789"/>
    </ligand>
</feature>
<dbReference type="FunFam" id="3.30.950.10:FF:000004">
    <property type="entry name" value="Diphthine synthase putative"/>
    <property type="match status" value="1"/>
</dbReference>
<dbReference type="HAMAP" id="MF_01084">
    <property type="entry name" value="Diphthine_synth"/>
    <property type="match status" value="1"/>
</dbReference>
<dbReference type="PANTHER" id="PTHR10882">
    <property type="entry name" value="DIPHTHINE SYNTHASE"/>
    <property type="match status" value="1"/>
</dbReference>
<feature type="binding site" evidence="9">
    <location>
        <position position="236"/>
    </location>
    <ligand>
        <name>S-adenosyl-L-methionine</name>
        <dbReference type="ChEBI" id="CHEBI:59789"/>
    </ligand>
</feature>
<dbReference type="Proteomes" id="UP000290289">
    <property type="component" value="Chromosome 15"/>
</dbReference>
<evidence type="ECO:0000256" key="8">
    <source>
        <dbReference type="ARBA" id="ARBA00048752"/>
    </source>
</evidence>
<dbReference type="CDD" id="cd11647">
    <property type="entry name" value="DHP5_DphB"/>
    <property type="match status" value="1"/>
</dbReference>
<dbReference type="AlphaFoldDB" id="A0A498HSQ0"/>
<comment type="similarity">
    <text evidence="3">Belongs to the diphthine synthase family.</text>
</comment>
<dbReference type="PANTHER" id="PTHR10882:SF0">
    <property type="entry name" value="DIPHTHINE METHYL ESTER SYNTHASE"/>
    <property type="match status" value="1"/>
</dbReference>
<sequence length="266" mass="29370">MLYIVGLGLGDEKDITLRGLEAVKKCDKVFIEAYTSLLSFGISSDGLSTLEKLYGKPVTLADRETVEERADQILTAAAASDVAFLVVGDPFGATTHTDLVVRAKKLGIDVKVVHNASVMNAVGACGLQLYHYGETVSIPFFTETWRPDSFYEKIQKNRALGLHTLCLGKKQYEPPRYMSINTAIEQLLEVEHNRGESAYNEDTMCVGLARLGSEDQKIVSGTMRQLQSVDFGAPLHCLVIVGKTHPVEEEMLDFYRHSEENNHGTV</sequence>
<dbReference type="FunFam" id="3.40.1010.10:FF:000004">
    <property type="entry name" value="Putative diphthine synthase"/>
    <property type="match status" value="1"/>
</dbReference>
<evidence type="ECO:0000256" key="5">
    <source>
        <dbReference type="ARBA" id="ARBA00022603"/>
    </source>
</evidence>
<feature type="binding site" evidence="9">
    <location>
        <position position="211"/>
    </location>
    <ligand>
        <name>S-adenosyl-L-methionine</name>
        <dbReference type="ChEBI" id="CHEBI:59789"/>
    </ligand>
</feature>
<evidence type="ECO:0000256" key="6">
    <source>
        <dbReference type="ARBA" id="ARBA00022679"/>
    </source>
</evidence>
<feature type="binding site" evidence="9">
    <location>
        <begin position="117"/>
        <end position="118"/>
    </location>
    <ligand>
        <name>S-adenosyl-L-methionine</name>
        <dbReference type="ChEBI" id="CHEBI:59789"/>
    </ligand>
</feature>
<dbReference type="Pfam" id="PF00590">
    <property type="entry name" value="TP_methylase"/>
    <property type="match status" value="1"/>
</dbReference>